<organism evidence="2 3">
    <name type="scientific">Luteibacter yeojuensis</name>
    <dbReference type="NCBI Taxonomy" id="345309"/>
    <lineage>
        <taxon>Bacteria</taxon>
        <taxon>Pseudomonadati</taxon>
        <taxon>Pseudomonadota</taxon>
        <taxon>Gammaproteobacteria</taxon>
        <taxon>Lysobacterales</taxon>
        <taxon>Rhodanobacteraceae</taxon>
        <taxon>Luteibacter</taxon>
    </lineage>
</organism>
<dbReference type="PATRIC" id="fig|345309.4.peg.3819"/>
<evidence type="ECO:0000256" key="1">
    <source>
        <dbReference type="SAM" id="SignalP"/>
    </source>
</evidence>
<keyword evidence="1" id="KW-0732">Signal</keyword>
<evidence type="ECO:0000313" key="3">
    <source>
        <dbReference type="Proteomes" id="UP000033651"/>
    </source>
</evidence>
<proteinExistence type="predicted"/>
<keyword evidence="3" id="KW-1185">Reference proteome</keyword>
<dbReference type="AlphaFoldDB" id="A0A0F3KZ81"/>
<feature type="chain" id="PRO_5002463404" evidence="1">
    <location>
        <begin position="27"/>
        <end position="101"/>
    </location>
</feature>
<dbReference type="Proteomes" id="UP000033651">
    <property type="component" value="Unassembled WGS sequence"/>
</dbReference>
<reference evidence="2 3" key="1">
    <citation type="submission" date="2015-03" db="EMBL/GenBank/DDBJ databases">
        <title>Draft genome sequence of Luteibacter yeojuensis strain SU11.</title>
        <authorList>
            <person name="Sulaiman J."/>
            <person name="Priya K."/>
            <person name="Chan K.-G."/>
        </authorList>
    </citation>
    <scope>NUCLEOTIDE SEQUENCE [LARGE SCALE GENOMIC DNA]</scope>
    <source>
        <strain evidence="2 3">SU11</strain>
    </source>
</reference>
<evidence type="ECO:0000313" key="2">
    <source>
        <dbReference type="EMBL" id="KJV36533.1"/>
    </source>
</evidence>
<sequence length="101" mass="10735">MSRIGTLFFMAVLGGAALSACQTAPASSSAAPAPVKGFVTDTKAFDAFIATKPTADQFKAAYPDVLLVMPNTPTTMEIRMNNSRYFPQWDATGHITGGKFQ</sequence>
<name>A0A0F3KZ81_9GAMM</name>
<comment type="caution">
    <text evidence="2">The sequence shown here is derived from an EMBL/GenBank/DDBJ whole genome shotgun (WGS) entry which is preliminary data.</text>
</comment>
<dbReference type="RefSeq" id="WP_045828275.1">
    <property type="nucleotide sequence ID" value="NZ_JZRB01000007.1"/>
</dbReference>
<dbReference type="EMBL" id="JZRB01000007">
    <property type="protein sequence ID" value="KJV36533.1"/>
    <property type="molecule type" value="Genomic_DNA"/>
</dbReference>
<dbReference type="PROSITE" id="PS51257">
    <property type="entry name" value="PROKAR_LIPOPROTEIN"/>
    <property type="match status" value="1"/>
</dbReference>
<protein>
    <submittedName>
        <fullName evidence="2">Uncharacterized protein</fullName>
    </submittedName>
</protein>
<gene>
    <name evidence="2" type="ORF">VI08_04080</name>
</gene>
<feature type="signal peptide" evidence="1">
    <location>
        <begin position="1"/>
        <end position="26"/>
    </location>
</feature>
<accession>A0A0F3KZ81</accession>